<gene>
    <name evidence="1" type="ORF">Lche_1853</name>
</gene>
<dbReference type="PATRIC" id="fig|28084.5.peg.2011"/>
<dbReference type="OrthoDB" id="9911816at2"/>
<name>A0A0W0S9Q4_9GAMM</name>
<proteinExistence type="predicted"/>
<dbReference type="RefSeq" id="WP_058387774.1">
    <property type="nucleotide sequence ID" value="NZ_LNXW01000013.1"/>
</dbReference>
<dbReference type="AlphaFoldDB" id="A0A0W0S9Q4"/>
<accession>A0A0W0S9Q4</accession>
<comment type="caution">
    <text evidence="1">The sequence shown here is derived from an EMBL/GenBank/DDBJ whole genome shotgun (WGS) entry which is preliminary data.</text>
</comment>
<reference evidence="1 2" key="1">
    <citation type="submission" date="2015-11" db="EMBL/GenBank/DDBJ databases">
        <title>Genomic analysis of 38 Legionella species identifies large and diverse effector repertoires.</title>
        <authorList>
            <person name="Burstein D."/>
            <person name="Amaro F."/>
            <person name="Zusman T."/>
            <person name="Lifshitz Z."/>
            <person name="Cohen O."/>
            <person name="Gilbert J.A."/>
            <person name="Pupko T."/>
            <person name="Shuman H.A."/>
            <person name="Segal G."/>
        </authorList>
    </citation>
    <scope>NUCLEOTIDE SEQUENCE [LARGE SCALE GENOMIC DNA]</scope>
    <source>
        <strain evidence="1 2">ORW</strain>
    </source>
</reference>
<dbReference type="Proteomes" id="UP000054921">
    <property type="component" value="Unassembled WGS sequence"/>
</dbReference>
<protein>
    <submittedName>
        <fullName evidence="1">Uncharacterized protein</fullName>
    </submittedName>
</protein>
<organism evidence="1 2">
    <name type="scientific">Legionella cherrii</name>
    <dbReference type="NCBI Taxonomy" id="28084"/>
    <lineage>
        <taxon>Bacteria</taxon>
        <taxon>Pseudomonadati</taxon>
        <taxon>Pseudomonadota</taxon>
        <taxon>Gammaproteobacteria</taxon>
        <taxon>Legionellales</taxon>
        <taxon>Legionellaceae</taxon>
        <taxon>Legionella</taxon>
    </lineage>
</organism>
<evidence type="ECO:0000313" key="1">
    <source>
        <dbReference type="EMBL" id="KTC79833.1"/>
    </source>
</evidence>
<sequence>MRKKINVENVEIGKSKNIYSTSKEVVIFTFGQSVIGVSGQSGSFFWTNSTMAYNDFVGSVEFKSLNPQVLMIYSDSSRTEFSSNTLEPNEIIALLQEKFDSPALDAAYLKTKDKTLDGTF</sequence>
<dbReference type="EMBL" id="LNXW01000013">
    <property type="protein sequence ID" value="KTC79833.1"/>
    <property type="molecule type" value="Genomic_DNA"/>
</dbReference>
<evidence type="ECO:0000313" key="2">
    <source>
        <dbReference type="Proteomes" id="UP000054921"/>
    </source>
</evidence>